<proteinExistence type="predicted"/>
<accession>A0A0B6YXE7</accession>
<dbReference type="EMBL" id="HACG01013511">
    <property type="protein sequence ID" value="CEK60376.1"/>
    <property type="molecule type" value="Transcribed_RNA"/>
</dbReference>
<evidence type="ECO:0000313" key="1">
    <source>
        <dbReference type="EMBL" id="CEK60376.1"/>
    </source>
</evidence>
<name>A0A0B6YXE7_9EUPU</name>
<gene>
    <name evidence="1" type="primary">ORF39213</name>
</gene>
<sequence length="76" mass="9135">MLEKNLKDKESTMVQKILAIYNEVKHDLRMSNEVNYSPINARVIFGSVWLHKPSNQRESYVWWFMYSQIIQSMPEL</sequence>
<reference evidence="1" key="1">
    <citation type="submission" date="2014-12" db="EMBL/GenBank/DDBJ databases">
        <title>Insight into the proteome of Arion vulgaris.</title>
        <authorList>
            <person name="Aradska J."/>
            <person name="Bulat T."/>
            <person name="Smidak R."/>
            <person name="Sarate P."/>
            <person name="Gangsoo J."/>
            <person name="Sialana F."/>
            <person name="Bilban M."/>
            <person name="Lubec G."/>
        </authorList>
    </citation>
    <scope>NUCLEOTIDE SEQUENCE</scope>
    <source>
        <tissue evidence="1">Skin</tissue>
    </source>
</reference>
<organism evidence="1">
    <name type="scientific">Arion vulgaris</name>
    <dbReference type="NCBI Taxonomy" id="1028688"/>
    <lineage>
        <taxon>Eukaryota</taxon>
        <taxon>Metazoa</taxon>
        <taxon>Spiralia</taxon>
        <taxon>Lophotrochozoa</taxon>
        <taxon>Mollusca</taxon>
        <taxon>Gastropoda</taxon>
        <taxon>Heterobranchia</taxon>
        <taxon>Euthyneura</taxon>
        <taxon>Panpulmonata</taxon>
        <taxon>Eupulmonata</taxon>
        <taxon>Stylommatophora</taxon>
        <taxon>Helicina</taxon>
        <taxon>Arionoidea</taxon>
        <taxon>Arionidae</taxon>
        <taxon>Arion</taxon>
    </lineage>
</organism>
<protein>
    <submittedName>
        <fullName evidence="1">Uncharacterized protein</fullName>
    </submittedName>
</protein>
<dbReference type="AlphaFoldDB" id="A0A0B6YXE7"/>